<reference evidence="6 7" key="1">
    <citation type="submission" date="2020-09" db="EMBL/GenBank/DDBJ databases">
        <authorList>
            <person name="Ashkenazy H."/>
        </authorList>
    </citation>
    <scope>NUCLEOTIDE SEQUENCE [LARGE SCALE GENOMIC DNA]</scope>
    <source>
        <strain evidence="7">cv. Cdm-0</strain>
    </source>
</reference>
<comment type="cofactor">
    <cofactor evidence="5">
        <name>heme</name>
        <dbReference type="ChEBI" id="CHEBI:30413"/>
    </cofactor>
</comment>
<gene>
    <name evidence="6" type="ORF">AT9943_LOCUS9530</name>
</gene>
<dbReference type="PANTHER" id="PTHR47950:SF22">
    <property type="entry name" value="CYTOCHROME P450 76C1-RELATED"/>
    <property type="match status" value="1"/>
</dbReference>
<keyword evidence="5" id="KW-0349">Heme</keyword>
<comment type="similarity">
    <text evidence="1">Belongs to the cytochrome P450 family.</text>
</comment>
<proteinExistence type="inferred from homology"/>
<keyword evidence="3" id="KW-0560">Oxidoreductase</keyword>
<name>A0A7G2EH61_ARATH</name>
<evidence type="ECO:0000256" key="3">
    <source>
        <dbReference type="ARBA" id="ARBA00023002"/>
    </source>
</evidence>
<dbReference type="FunFam" id="1.10.630.10:FF:000007">
    <property type="entry name" value="Cytochrome P450 76C4"/>
    <property type="match status" value="1"/>
</dbReference>
<protein>
    <submittedName>
        <fullName evidence="6">(thale cress) hypothetical protein</fullName>
    </submittedName>
</protein>
<dbReference type="InterPro" id="IPR001128">
    <property type="entry name" value="Cyt_P450"/>
</dbReference>
<evidence type="ECO:0000313" key="6">
    <source>
        <dbReference type="EMBL" id="CAD5321466.1"/>
    </source>
</evidence>
<dbReference type="PRINTS" id="PR00463">
    <property type="entry name" value="EP450I"/>
</dbReference>
<dbReference type="Pfam" id="PF00067">
    <property type="entry name" value="p450"/>
    <property type="match status" value="2"/>
</dbReference>
<dbReference type="InterPro" id="IPR036396">
    <property type="entry name" value="Cyt_P450_sf"/>
</dbReference>
<keyword evidence="2 5" id="KW-0479">Metal-binding</keyword>
<dbReference type="GO" id="GO:0016705">
    <property type="term" value="F:oxidoreductase activity, acting on paired donors, with incorporation or reduction of molecular oxygen"/>
    <property type="evidence" value="ECO:0007669"/>
    <property type="project" value="InterPro"/>
</dbReference>
<dbReference type="CDD" id="cd11073">
    <property type="entry name" value="CYP76-like"/>
    <property type="match status" value="1"/>
</dbReference>
<dbReference type="GO" id="GO:0004497">
    <property type="term" value="F:monooxygenase activity"/>
    <property type="evidence" value="ECO:0007669"/>
    <property type="project" value="InterPro"/>
</dbReference>
<evidence type="ECO:0000256" key="1">
    <source>
        <dbReference type="ARBA" id="ARBA00010617"/>
    </source>
</evidence>
<dbReference type="InterPro" id="IPR002401">
    <property type="entry name" value="Cyt_P450_E_grp-I"/>
</dbReference>
<feature type="binding site" description="axial binding residue" evidence="5">
    <location>
        <position position="725"/>
    </location>
    <ligand>
        <name>heme</name>
        <dbReference type="ChEBI" id="CHEBI:30413"/>
    </ligand>
    <ligandPart>
        <name>Fe</name>
        <dbReference type="ChEBI" id="CHEBI:18248"/>
    </ligandPart>
</feature>
<evidence type="ECO:0000256" key="4">
    <source>
        <dbReference type="ARBA" id="ARBA00023004"/>
    </source>
</evidence>
<dbReference type="SUPFAM" id="SSF48264">
    <property type="entry name" value="Cytochrome P450"/>
    <property type="match status" value="2"/>
</dbReference>
<organism evidence="6 7">
    <name type="scientific">Arabidopsis thaliana</name>
    <name type="common">Mouse-ear cress</name>
    <dbReference type="NCBI Taxonomy" id="3702"/>
    <lineage>
        <taxon>Eukaryota</taxon>
        <taxon>Viridiplantae</taxon>
        <taxon>Streptophyta</taxon>
        <taxon>Embryophyta</taxon>
        <taxon>Tracheophyta</taxon>
        <taxon>Spermatophyta</taxon>
        <taxon>Magnoliopsida</taxon>
        <taxon>eudicotyledons</taxon>
        <taxon>Gunneridae</taxon>
        <taxon>Pentapetalae</taxon>
        <taxon>rosids</taxon>
        <taxon>malvids</taxon>
        <taxon>Brassicales</taxon>
        <taxon>Brassicaceae</taxon>
        <taxon>Camelineae</taxon>
        <taxon>Arabidopsis</taxon>
    </lineage>
</organism>
<keyword evidence="4 5" id="KW-0408">Iron</keyword>
<dbReference type="PANTHER" id="PTHR47950">
    <property type="entry name" value="CYTOCHROME P450, FAMILY 76, SUBFAMILY C, POLYPEPTIDE 5-RELATED"/>
    <property type="match status" value="1"/>
</dbReference>
<dbReference type="PROSITE" id="PS00086">
    <property type="entry name" value="CYTOCHROME_P450"/>
    <property type="match status" value="1"/>
</dbReference>
<dbReference type="Proteomes" id="UP000516314">
    <property type="component" value="Chromosome 2"/>
</dbReference>
<dbReference type="EMBL" id="LR881467">
    <property type="protein sequence ID" value="CAD5321466.1"/>
    <property type="molecule type" value="Genomic_DNA"/>
</dbReference>
<dbReference type="GO" id="GO:0005506">
    <property type="term" value="F:iron ion binding"/>
    <property type="evidence" value="ECO:0007669"/>
    <property type="project" value="InterPro"/>
</dbReference>
<dbReference type="GO" id="GO:0020037">
    <property type="term" value="F:heme binding"/>
    <property type="evidence" value="ECO:0007669"/>
    <property type="project" value="InterPro"/>
</dbReference>
<evidence type="ECO:0000256" key="2">
    <source>
        <dbReference type="ARBA" id="ARBA00022723"/>
    </source>
</evidence>
<accession>A0A7G2EH61</accession>
<sequence length="786" mass="88062">MDLSLIQGMSLPLYFLLTLFFFFFATAKTRRSSSTGTLPPGPPILPLVGNIFQLGFNPHRSLAAFSKTYGPIMSLKLGRLTAVVISSPEAAKEALRTHDHVMSARTFNDALRAFDHHKHSIVWIPPSARWRFLKKTITKYLLSPQNLDAIQSLRMRKVEVLVSLVNEFRERGEAIDLARASFVTSFNIISNALFSVDLATYDSNSSSYEFHNTVVHLTEIAGIPNVGDYFQYMRFLDLQGTRKKAVLCIEKLFRVFQEFIDARLAKRFSRTEKEPKEASSIDMLDSLLDLTQQNEAELTMNDLKHLLLVVPSPPGPPRLPIIGNIHLVGRNPHHSFADLSKTYGPIMSLKFGSLNTVVVTSPEAAREVLRTYDQILSSRTSTNSIRSINHDKVSVVWLPPSSSRWRLLRKLSATQLFSPQRIEATKTLRENKVKELVSFMSESSEREEAVDISRATFITALNIISNILFSVDLGNYDSNKSGGFQDTVIGVMEAVGNPDAANFFPFLGFLDLQGNRKTLKACSERLFKVFRGFIDAKLAEKSLRDTNSKDVRERDFVDVLLDLTEGDEAELNTNDIVHLLLDLFGAGTDTNSSTVEWAMAELLRNPETMVKAQAEIDCVIGQKGVVEESDISTLPYLQAVVKETFRLHPAAPLLVPRKAESDVEVLGFVVPKDTQVFVNVWAIGRDPNVWENSSRFKPERFLGKDIDLRGRDYELTPFGAGRRICPGLPLAVKTVPLMLASLLYSFDWKLPNGVGSEDLDMDETFGLTLHKTNPLHAVPVKKRGRN</sequence>
<evidence type="ECO:0000313" key="7">
    <source>
        <dbReference type="Proteomes" id="UP000516314"/>
    </source>
</evidence>
<dbReference type="Gene3D" id="1.10.630.10">
    <property type="entry name" value="Cytochrome P450"/>
    <property type="match status" value="2"/>
</dbReference>
<dbReference type="AlphaFoldDB" id="A0A7G2EH61"/>
<dbReference type="PRINTS" id="PR00385">
    <property type="entry name" value="P450"/>
</dbReference>
<dbReference type="InterPro" id="IPR017972">
    <property type="entry name" value="Cyt_P450_CS"/>
</dbReference>
<evidence type="ECO:0000256" key="5">
    <source>
        <dbReference type="PIRSR" id="PIRSR602401-1"/>
    </source>
</evidence>